<dbReference type="PANTHER" id="PTHR43781:SF1">
    <property type="entry name" value="SACCHAROPINE DEHYDROGENASE"/>
    <property type="match status" value="1"/>
</dbReference>
<comment type="caution">
    <text evidence="2">The sequence shown here is derived from an EMBL/GenBank/DDBJ whole genome shotgun (WGS) entry which is preliminary data.</text>
</comment>
<evidence type="ECO:0000313" key="2">
    <source>
        <dbReference type="EMBL" id="MBD8499358.1"/>
    </source>
</evidence>
<evidence type="ECO:0000259" key="1">
    <source>
        <dbReference type="Pfam" id="PF03435"/>
    </source>
</evidence>
<evidence type="ECO:0000313" key="3">
    <source>
        <dbReference type="Proteomes" id="UP000634529"/>
    </source>
</evidence>
<gene>
    <name evidence="2" type="ORF">IFO66_13765</name>
</gene>
<dbReference type="Proteomes" id="UP000634529">
    <property type="component" value="Unassembled WGS sequence"/>
</dbReference>
<organism evidence="2 3">
    <name type="scientific">Paenibacillus arenosi</name>
    <dbReference type="NCBI Taxonomy" id="2774142"/>
    <lineage>
        <taxon>Bacteria</taxon>
        <taxon>Bacillati</taxon>
        <taxon>Bacillota</taxon>
        <taxon>Bacilli</taxon>
        <taxon>Bacillales</taxon>
        <taxon>Paenibacillaceae</taxon>
        <taxon>Paenibacillus</taxon>
    </lineage>
</organism>
<dbReference type="EMBL" id="JACYTN010000010">
    <property type="protein sequence ID" value="MBD8499358.1"/>
    <property type="molecule type" value="Genomic_DNA"/>
</dbReference>
<keyword evidence="3" id="KW-1185">Reference proteome</keyword>
<dbReference type="Pfam" id="PF03435">
    <property type="entry name" value="Sacchrp_dh_NADP"/>
    <property type="match status" value="1"/>
</dbReference>
<dbReference type="InterPro" id="IPR005097">
    <property type="entry name" value="Sacchrp_dh_NADP-bd"/>
</dbReference>
<dbReference type="RefSeq" id="WP_192025702.1">
    <property type="nucleotide sequence ID" value="NZ_JACYTN010000010.1"/>
</dbReference>
<proteinExistence type="predicted"/>
<feature type="domain" description="Saccharopine dehydrogenase NADP binding" evidence="1">
    <location>
        <begin position="2"/>
        <end position="103"/>
    </location>
</feature>
<reference evidence="2 3" key="1">
    <citation type="submission" date="2020-09" db="EMBL/GenBank/DDBJ databases">
        <title>Paenibacillus sp. CAU 1523 isolated from sand of Haeundae Beach.</title>
        <authorList>
            <person name="Kim W."/>
        </authorList>
    </citation>
    <scope>NUCLEOTIDE SEQUENCE [LARGE SCALE GENOMIC DNA]</scope>
    <source>
        <strain evidence="2 3">CAU 1523</strain>
    </source>
</reference>
<accession>A0ABR9B087</accession>
<dbReference type="Gene3D" id="3.40.50.720">
    <property type="entry name" value="NAD(P)-binding Rossmann-like Domain"/>
    <property type="match status" value="1"/>
</dbReference>
<name>A0ABR9B087_9BACL</name>
<sequence>MIGIIGGYGEVGLSAVNMLYQWGKQPLRIGGRNPDPARIVHGHKWPQAEWVNVTIEDDESLESFVRGCVVVVNCAGPSHQTSARVAAMCMSLGCHHVDAGVDPRFEQLRETEHNKVVLYAAGATPGLSGLLPRWLAESFDRVDALRYYTGALDKFTFSAAEDYLVGVVSEDNEPMAAWKNSSRSSSALNRKTKATLPFFTREVTLYPYFDQEAAFVAASLSLRDGEWYLAIDGEHVPNVLEEVSAQFLVDRGHAIKRLCTATELDAAGRQQYVNFIVQLSGVKDGLDIVRTIVLQAQSSSQLTGWTVATAAIAVLEGEIPVGVRPLAEISQPHSIIDRISHSAIHAQFNVLECSIDDLLQTVEGEL</sequence>
<protein>
    <submittedName>
        <fullName evidence="2">Saccharopine dehydrogenase NADP-binding domain-containing protein</fullName>
    </submittedName>
</protein>
<dbReference type="InterPro" id="IPR036291">
    <property type="entry name" value="NAD(P)-bd_dom_sf"/>
</dbReference>
<dbReference type="PANTHER" id="PTHR43781">
    <property type="entry name" value="SACCHAROPINE DEHYDROGENASE"/>
    <property type="match status" value="1"/>
</dbReference>
<dbReference type="SUPFAM" id="SSF51735">
    <property type="entry name" value="NAD(P)-binding Rossmann-fold domains"/>
    <property type="match status" value="1"/>
</dbReference>